<feature type="transmembrane region" description="Helical" evidence="1">
    <location>
        <begin position="286"/>
        <end position="307"/>
    </location>
</feature>
<dbReference type="Proteomes" id="UP000578112">
    <property type="component" value="Unassembled WGS sequence"/>
</dbReference>
<reference evidence="2 3" key="1">
    <citation type="submission" date="2020-08" db="EMBL/GenBank/DDBJ databases">
        <title>Sequencing the genomes of 1000 actinobacteria strains.</title>
        <authorList>
            <person name="Klenk H.-P."/>
        </authorList>
    </citation>
    <scope>NUCLEOTIDE SEQUENCE [LARGE SCALE GENOMIC DNA]</scope>
    <source>
        <strain evidence="2 3">DSM 43149</strain>
    </source>
</reference>
<keyword evidence="1" id="KW-0472">Membrane</keyword>
<feature type="transmembrane region" description="Helical" evidence="1">
    <location>
        <begin position="157"/>
        <end position="181"/>
    </location>
</feature>
<keyword evidence="1" id="KW-1133">Transmembrane helix</keyword>
<sequence length="574" mass="60222">MRARLVPHAVAAAVTAVVLAPLALPGYALRYDMVFVPRQPLSWEMIAPADSLPRAVPLDALVSLANLAVPGWLLQRIALIAVVYLSALGAARLVPTGRTATRVVAALAFAWTPFLAERLLLGQWALLLAYAAMPWLVGAARDLRAGRPGALPRLTLAAALAAVTPTGGLMALAAVAVLLPLRSRATAAALAIVAALNAPWLMAVATSAAGGGSDPEGVAQFSARAENWAGTWAALAGTGGIWNAQTVPSSRSSPLVPLVTLVLLAVAVVGLRDLRRRWPGGADRLFVLAGGGFLLAVAGTGPFAPGLEWLVGHVPGAGLLRDGQKFLIPYALTVALGFALGAELLADKLARRFEPALGGVLLTGAVLLPIVLLPDLAFGGAGALRPVRYPADWNAVAKLVAAAPGEVLSWPFEGYQSYPWTRGVVVRDPAPRYLDAPVLMNDALRVGAVTVDGESPRAARAAEHLAAGRPAAALGVRWVLVRRGTQDEPPAGVLAGLRLAYDGPYLRLWENPSAAAAEPAPATRRVPALVAHLLAITIVIFASLFLLRTRRNPWYRPRTHESEEKPPWSVWPRS</sequence>
<feature type="transmembrane region" description="Helical" evidence="1">
    <location>
        <begin position="358"/>
        <end position="384"/>
    </location>
</feature>
<gene>
    <name evidence="2" type="ORF">BJ971_000700</name>
</gene>
<name>A0A7W7MNA3_9ACTN</name>
<feature type="transmembrane region" description="Helical" evidence="1">
    <location>
        <begin position="73"/>
        <end position="94"/>
    </location>
</feature>
<keyword evidence="3" id="KW-1185">Reference proteome</keyword>
<feature type="transmembrane region" description="Helical" evidence="1">
    <location>
        <begin position="188"/>
        <end position="209"/>
    </location>
</feature>
<feature type="transmembrane region" description="Helical" evidence="1">
    <location>
        <begin position="115"/>
        <end position="137"/>
    </location>
</feature>
<dbReference type="AlphaFoldDB" id="A0A7W7MNA3"/>
<feature type="transmembrane region" description="Helical" evidence="1">
    <location>
        <begin position="327"/>
        <end position="346"/>
    </location>
</feature>
<proteinExistence type="predicted"/>
<dbReference type="EMBL" id="JACHNH010000001">
    <property type="protein sequence ID" value="MBB4760144.1"/>
    <property type="molecule type" value="Genomic_DNA"/>
</dbReference>
<protein>
    <submittedName>
        <fullName evidence="2">Uncharacterized protein</fullName>
    </submittedName>
</protein>
<dbReference type="RefSeq" id="WP_184989744.1">
    <property type="nucleotide sequence ID" value="NZ_BOMK01000033.1"/>
</dbReference>
<evidence type="ECO:0000313" key="3">
    <source>
        <dbReference type="Proteomes" id="UP000578112"/>
    </source>
</evidence>
<accession>A0A7W7MNA3</accession>
<evidence type="ECO:0000256" key="1">
    <source>
        <dbReference type="SAM" id="Phobius"/>
    </source>
</evidence>
<keyword evidence="1" id="KW-0812">Transmembrane</keyword>
<evidence type="ECO:0000313" key="2">
    <source>
        <dbReference type="EMBL" id="MBB4760144.1"/>
    </source>
</evidence>
<organism evidence="2 3">
    <name type="scientific">Actinoplanes digitatis</name>
    <dbReference type="NCBI Taxonomy" id="1868"/>
    <lineage>
        <taxon>Bacteria</taxon>
        <taxon>Bacillati</taxon>
        <taxon>Actinomycetota</taxon>
        <taxon>Actinomycetes</taxon>
        <taxon>Micromonosporales</taxon>
        <taxon>Micromonosporaceae</taxon>
        <taxon>Actinoplanes</taxon>
    </lineage>
</organism>
<feature type="transmembrane region" description="Helical" evidence="1">
    <location>
        <begin position="529"/>
        <end position="547"/>
    </location>
</feature>
<feature type="transmembrane region" description="Helical" evidence="1">
    <location>
        <begin position="255"/>
        <end position="274"/>
    </location>
</feature>
<comment type="caution">
    <text evidence="2">The sequence shown here is derived from an EMBL/GenBank/DDBJ whole genome shotgun (WGS) entry which is preliminary data.</text>
</comment>